<evidence type="ECO:0008006" key="7">
    <source>
        <dbReference type="Google" id="ProtNLM"/>
    </source>
</evidence>
<dbReference type="VEuPathDB" id="FungiDB:PV09_08985"/>
<evidence type="ECO:0000256" key="1">
    <source>
        <dbReference type="ARBA" id="ARBA00022603"/>
    </source>
</evidence>
<dbReference type="GeneID" id="27316958"/>
<dbReference type="InterPro" id="IPR050362">
    <property type="entry name" value="Cation-dep_OMT"/>
</dbReference>
<evidence type="ECO:0000313" key="6">
    <source>
        <dbReference type="Proteomes" id="UP000053259"/>
    </source>
</evidence>
<dbReference type="Proteomes" id="UP000053259">
    <property type="component" value="Unassembled WGS sequence"/>
</dbReference>
<dbReference type="CDD" id="cd02440">
    <property type="entry name" value="AdoMet_MTases"/>
    <property type="match status" value="1"/>
</dbReference>
<protein>
    <recommendedName>
        <fullName evidence="7">O-methyltransferase</fullName>
    </recommendedName>
</protein>
<name>A0A0D1XAT0_9PEZI</name>
<dbReference type="Gene3D" id="3.40.50.150">
    <property type="entry name" value="Vaccinia Virus protein VP39"/>
    <property type="match status" value="1"/>
</dbReference>
<dbReference type="AlphaFoldDB" id="A0A0D1XAT0"/>
<accession>A0A0D1XAT0</accession>
<keyword evidence="6" id="KW-1185">Reference proteome</keyword>
<dbReference type="GO" id="GO:0008757">
    <property type="term" value="F:S-adenosylmethionine-dependent methyltransferase activity"/>
    <property type="evidence" value="ECO:0007669"/>
    <property type="project" value="TreeGrafter"/>
</dbReference>
<organism evidence="5 6">
    <name type="scientific">Verruconis gallopava</name>
    <dbReference type="NCBI Taxonomy" id="253628"/>
    <lineage>
        <taxon>Eukaryota</taxon>
        <taxon>Fungi</taxon>
        <taxon>Dikarya</taxon>
        <taxon>Ascomycota</taxon>
        <taxon>Pezizomycotina</taxon>
        <taxon>Dothideomycetes</taxon>
        <taxon>Pleosporomycetidae</taxon>
        <taxon>Venturiales</taxon>
        <taxon>Sympoventuriaceae</taxon>
        <taxon>Verruconis</taxon>
    </lineage>
</organism>
<keyword evidence="1" id="KW-0489">Methyltransferase</keyword>
<dbReference type="GO" id="GO:0008171">
    <property type="term" value="F:O-methyltransferase activity"/>
    <property type="evidence" value="ECO:0007669"/>
    <property type="project" value="InterPro"/>
</dbReference>
<keyword evidence="2" id="KW-0808">Transferase</keyword>
<comment type="similarity">
    <text evidence="4">Belongs to the class I-like SAM-binding methyltransferase superfamily. Cation-dependent O-methyltransferase family.</text>
</comment>
<dbReference type="STRING" id="253628.A0A0D1XAT0"/>
<evidence type="ECO:0000256" key="2">
    <source>
        <dbReference type="ARBA" id="ARBA00022679"/>
    </source>
</evidence>
<dbReference type="PANTHER" id="PTHR10509">
    <property type="entry name" value="O-METHYLTRANSFERASE-RELATED"/>
    <property type="match status" value="1"/>
</dbReference>
<evidence type="ECO:0000256" key="3">
    <source>
        <dbReference type="ARBA" id="ARBA00022691"/>
    </source>
</evidence>
<dbReference type="OrthoDB" id="10251242at2759"/>
<proteinExistence type="inferred from homology"/>
<dbReference type="InterPro" id="IPR029063">
    <property type="entry name" value="SAM-dependent_MTases_sf"/>
</dbReference>
<evidence type="ECO:0000313" key="5">
    <source>
        <dbReference type="EMBL" id="KIV99325.1"/>
    </source>
</evidence>
<dbReference type="GO" id="GO:0032259">
    <property type="term" value="P:methylation"/>
    <property type="evidence" value="ECO:0007669"/>
    <property type="project" value="UniProtKB-KW"/>
</dbReference>
<dbReference type="SUPFAM" id="SSF53335">
    <property type="entry name" value="S-adenosyl-L-methionine-dependent methyltransferases"/>
    <property type="match status" value="1"/>
</dbReference>
<dbReference type="PROSITE" id="PS51682">
    <property type="entry name" value="SAM_OMT_I"/>
    <property type="match status" value="1"/>
</dbReference>
<dbReference type="InterPro" id="IPR002935">
    <property type="entry name" value="SAM_O-MeTrfase"/>
</dbReference>
<dbReference type="InParanoid" id="A0A0D1XAT0"/>
<reference evidence="5 6" key="1">
    <citation type="submission" date="2015-01" db="EMBL/GenBank/DDBJ databases">
        <title>The Genome Sequence of Ochroconis gallopava CBS43764.</title>
        <authorList>
            <consortium name="The Broad Institute Genomics Platform"/>
            <person name="Cuomo C."/>
            <person name="de Hoog S."/>
            <person name="Gorbushina A."/>
            <person name="Stielow B."/>
            <person name="Teixiera M."/>
            <person name="Abouelleil A."/>
            <person name="Chapman S.B."/>
            <person name="Priest M."/>
            <person name="Young S.K."/>
            <person name="Wortman J."/>
            <person name="Nusbaum C."/>
            <person name="Birren B."/>
        </authorList>
    </citation>
    <scope>NUCLEOTIDE SEQUENCE [LARGE SCALE GENOMIC DNA]</scope>
    <source>
        <strain evidence="5 6">CBS 43764</strain>
    </source>
</reference>
<dbReference type="HOGENOM" id="CLU_067676_8_0_1"/>
<dbReference type="Pfam" id="PF01596">
    <property type="entry name" value="Methyltransf_3"/>
    <property type="match status" value="1"/>
</dbReference>
<sequence>MSIRATKRIFHKYTGSVNRKLLLGTSSTFHSLIPSTARMSAPSTETARLVDAKIATQADEYAFKHVHINSPTARPSIDILNKALENQHAAGLPDIAVSPNQGKYLQVQAQIANAKNILEVGTLGGYSTLFLANSSPDARVTTIEYNPEHAKVARANFEMAGVADRITVLEGAGADILPKVYEEVKQGKLPPFDFTFIDADKESNWFYLDLAVKSSRKGAVIIVDNVIRRGGLVDPEMQAEPRVMGSRKVIENAGADPRIACSVLQTVGGKSYDGMMICVKL</sequence>
<dbReference type="PANTHER" id="PTHR10509:SF14">
    <property type="entry name" value="CAFFEOYL-COA O-METHYLTRANSFERASE 3-RELATED"/>
    <property type="match status" value="1"/>
</dbReference>
<evidence type="ECO:0000256" key="4">
    <source>
        <dbReference type="ARBA" id="ARBA00023453"/>
    </source>
</evidence>
<dbReference type="EMBL" id="KN847579">
    <property type="protein sequence ID" value="KIV99325.1"/>
    <property type="molecule type" value="Genomic_DNA"/>
</dbReference>
<dbReference type="RefSeq" id="XP_016209195.1">
    <property type="nucleotide sequence ID" value="XM_016362970.1"/>
</dbReference>
<gene>
    <name evidence="5" type="ORF">PV09_08985</name>
</gene>
<keyword evidence="3" id="KW-0949">S-adenosyl-L-methionine</keyword>